<comment type="caution">
    <text evidence="3">The sequence shown here is derived from an EMBL/GenBank/DDBJ whole genome shotgun (WGS) entry which is preliminary data.</text>
</comment>
<dbReference type="AlphaFoldDB" id="A0A8J5XP77"/>
<dbReference type="GO" id="GO:0016226">
    <property type="term" value="P:iron-sulfur cluster assembly"/>
    <property type="evidence" value="ECO:0007669"/>
    <property type="project" value="InterPro"/>
</dbReference>
<evidence type="ECO:0000313" key="3">
    <source>
        <dbReference type="EMBL" id="KAG8464164.1"/>
    </source>
</evidence>
<dbReference type="InterPro" id="IPR008011">
    <property type="entry name" value="Complex1_LYR_dom"/>
</dbReference>
<dbReference type="InterPro" id="IPR051522">
    <property type="entry name" value="ISC_assembly_LYR"/>
</dbReference>
<gene>
    <name evidence="3" type="ORF">KFE25_003227</name>
</gene>
<organism evidence="3 4">
    <name type="scientific">Diacronema lutheri</name>
    <name type="common">Unicellular marine alga</name>
    <name type="synonym">Monochrysis lutheri</name>
    <dbReference type="NCBI Taxonomy" id="2081491"/>
    <lineage>
        <taxon>Eukaryota</taxon>
        <taxon>Haptista</taxon>
        <taxon>Haptophyta</taxon>
        <taxon>Pavlovophyceae</taxon>
        <taxon>Pavlovales</taxon>
        <taxon>Pavlovaceae</taxon>
        <taxon>Diacronema</taxon>
    </lineage>
</organism>
<dbReference type="GO" id="GO:1990221">
    <property type="term" value="C:L-cysteine desulfurase complex"/>
    <property type="evidence" value="ECO:0007669"/>
    <property type="project" value="TreeGrafter"/>
</dbReference>
<dbReference type="EMBL" id="JAGTXO010000013">
    <property type="protein sequence ID" value="KAG8464164.1"/>
    <property type="molecule type" value="Genomic_DNA"/>
</dbReference>
<evidence type="ECO:0000313" key="4">
    <source>
        <dbReference type="Proteomes" id="UP000751190"/>
    </source>
</evidence>
<name>A0A8J5XP77_DIALT</name>
<sequence length="86" mass="9936">MGERTQVLALFKKLMRASRSFTHYNFREYALRRVRLGFREKAGVSDPAQIAELVGEGSKQLEVVRKQALISQLYPQARHVMEGTRK</sequence>
<feature type="domain" description="Complex 1 LYR protein" evidence="2">
    <location>
        <begin position="6"/>
        <end position="63"/>
    </location>
</feature>
<dbReference type="PANTHER" id="PTHR13166:SF7">
    <property type="entry name" value="LYR MOTIF-CONTAINING PROTEIN 4"/>
    <property type="match status" value="1"/>
</dbReference>
<dbReference type="OMA" id="YTTDKLV"/>
<dbReference type="GO" id="GO:0005739">
    <property type="term" value="C:mitochondrion"/>
    <property type="evidence" value="ECO:0007669"/>
    <property type="project" value="TreeGrafter"/>
</dbReference>
<dbReference type="Pfam" id="PF05347">
    <property type="entry name" value="Complex1_LYR"/>
    <property type="match status" value="1"/>
</dbReference>
<proteinExistence type="inferred from homology"/>
<dbReference type="PANTHER" id="PTHR13166">
    <property type="entry name" value="PROTEIN C6ORF149"/>
    <property type="match status" value="1"/>
</dbReference>
<keyword evidence="4" id="KW-1185">Reference proteome</keyword>
<comment type="similarity">
    <text evidence="1">Belongs to the complex I LYR family.</text>
</comment>
<dbReference type="OrthoDB" id="275715at2759"/>
<reference evidence="3" key="1">
    <citation type="submission" date="2021-05" db="EMBL/GenBank/DDBJ databases">
        <title>The genome of the haptophyte Pavlova lutheri (Diacronema luteri, Pavlovales) - a model for lipid biosynthesis in eukaryotic algae.</title>
        <authorList>
            <person name="Hulatt C.J."/>
            <person name="Posewitz M.C."/>
        </authorList>
    </citation>
    <scope>NUCLEOTIDE SEQUENCE</scope>
    <source>
        <strain evidence="3">NIVA-4/92</strain>
    </source>
</reference>
<dbReference type="InterPro" id="IPR045297">
    <property type="entry name" value="Complex1_LYR_LYRM4"/>
</dbReference>
<dbReference type="CDD" id="cd20264">
    <property type="entry name" value="Complex1_LYR_LYRM4"/>
    <property type="match status" value="1"/>
</dbReference>
<evidence type="ECO:0000256" key="1">
    <source>
        <dbReference type="ARBA" id="ARBA00009508"/>
    </source>
</evidence>
<accession>A0A8J5XP77</accession>
<dbReference type="Proteomes" id="UP000751190">
    <property type="component" value="Unassembled WGS sequence"/>
</dbReference>
<evidence type="ECO:0000259" key="2">
    <source>
        <dbReference type="Pfam" id="PF05347"/>
    </source>
</evidence>
<protein>
    <recommendedName>
        <fullName evidence="2">Complex 1 LYR protein domain-containing protein</fullName>
    </recommendedName>
</protein>